<dbReference type="EMBL" id="MT630608">
    <property type="protein sequence ID" value="QNO41242.1"/>
    <property type="molecule type" value="Genomic_DNA"/>
</dbReference>
<organism evidence="1">
    <name type="scientific">Candidatus Methanogaster sp. ANME-2c ERB4</name>
    <dbReference type="NCBI Taxonomy" id="2759911"/>
    <lineage>
        <taxon>Archaea</taxon>
        <taxon>Methanobacteriati</taxon>
        <taxon>Methanobacteriota</taxon>
        <taxon>Stenosarchaea group</taxon>
        <taxon>Methanomicrobia</taxon>
        <taxon>Methanosarcinales</taxon>
        <taxon>ANME-2 cluster</taxon>
        <taxon>Candidatus Methanogasteraceae</taxon>
        <taxon>Candidatus Methanogaster</taxon>
    </lineage>
</organism>
<evidence type="ECO:0000313" key="2">
    <source>
        <dbReference type="EMBL" id="QNO41669.1"/>
    </source>
</evidence>
<protein>
    <submittedName>
        <fullName evidence="1">Uncharacterized protein</fullName>
    </submittedName>
</protein>
<dbReference type="AlphaFoldDB" id="A0A7G9XZQ8"/>
<name>A0A7G9XZQ8_9EURY</name>
<evidence type="ECO:0000313" key="1">
    <source>
        <dbReference type="EMBL" id="QNO41242.1"/>
    </source>
</evidence>
<reference evidence="1" key="1">
    <citation type="submission" date="2020-06" db="EMBL/GenBank/DDBJ databases">
        <title>Unique genomic features of the anaerobic methanotrophic archaea.</title>
        <authorList>
            <person name="Chadwick G.L."/>
            <person name="Skennerton C.T."/>
            <person name="Laso-Perez R."/>
            <person name="Leu A.O."/>
            <person name="Speth D.R."/>
            <person name="Yu H."/>
            <person name="Morgan-Lang C."/>
            <person name="Hatzenpichler R."/>
            <person name="Goudeau D."/>
            <person name="Malmstrom R."/>
            <person name="Brazelton W.J."/>
            <person name="Woyke T."/>
            <person name="Hallam S.J."/>
            <person name="Tyson G.W."/>
            <person name="Wegener G."/>
            <person name="Boetius A."/>
            <person name="Orphan V."/>
        </authorList>
    </citation>
    <scope>NUCLEOTIDE SEQUENCE</scope>
</reference>
<proteinExistence type="predicted"/>
<accession>A0A7G9XZQ8</accession>
<sequence length="43" mass="4715">MRLIWQSYSTIVGVATDEFNLKHNGKVSGMKSLCTGSVLKSEV</sequence>
<evidence type="ECO:0000313" key="3">
    <source>
        <dbReference type="EMBL" id="QNO48376.1"/>
    </source>
</evidence>
<dbReference type="EMBL" id="MT630655">
    <property type="protein sequence ID" value="QNO41669.1"/>
    <property type="molecule type" value="Genomic_DNA"/>
</dbReference>
<dbReference type="EMBL" id="MT631337">
    <property type="protein sequence ID" value="QNO48376.1"/>
    <property type="molecule type" value="Genomic_DNA"/>
</dbReference>
<gene>
    <name evidence="1" type="ORF">APGBGGHG_00025</name>
    <name evidence="2" type="ORF">DEHNNBFE_00025</name>
    <name evidence="3" type="ORF">DIKIFDFJ_00003</name>
</gene>